<proteinExistence type="predicted"/>
<dbReference type="EMBL" id="AP004638">
    <property type="protein sequence ID" value="BAB84293.1"/>
    <property type="molecule type" value="Genomic_DNA"/>
</dbReference>
<accession>Q8W7U7</accession>
<geneLocation type="chloroplast" evidence="1"/>
<organism evidence="1">
    <name type="scientific">Psilotum nudum</name>
    <name type="common">Whisk fern</name>
    <name type="synonym">Lycopodium nudum</name>
    <dbReference type="NCBI Taxonomy" id="3240"/>
    <lineage>
        <taxon>Eukaryota</taxon>
        <taxon>Viridiplantae</taxon>
        <taxon>Streptophyta</taxon>
        <taxon>Embryophyta</taxon>
        <taxon>Tracheophyta</taxon>
        <taxon>Polypodiopsida</taxon>
        <taxon>Ophioglossidae</taxon>
        <taxon>Psilotales</taxon>
        <taxon>Psilotaceae</taxon>
        <taxon>Psilotum</taxon>
    </lineage>
</organism>
<reference evidence="1" key="1">
    <citation type="submission" date="2002-01" db="EMBL/GenBank/DDBJ databases">
        <title>Complete nucleotide sequence of the chloroplast genome from a fern, Psilotum nudum.</title>
        <authorList>
            <person name="Wakasugi T."/>
            <person name="Nishikawa A."/>
            <person name="Yamada K."/>
            <person name="Sugiura M."/>
        </authorList>
    </citation>
    <scope>NUCLEOTIDE SEQUENCE</scope>
</reference>
<keyword evidence="1" id="KW-0150">Chloroplast</keyword>
<dbReference type="GeneID" id="2545250"/>
<name>Q8W7U7_PSINU</name>
<evidence type="ECO:0000313" key="1">
    <source>
        <dbReference type="EMBL" id="BAB84293.1"/>
    </source>
</evidence>
<dbReference type="GeneID" id="2545102"/>
<sequence>MLPEILAVLYVRRKKLIKWRKLIKLSHTFVNSQIQLKKSCENSLVGFLIYPNMTENKERVLFREGIKRVRSSSSSFRIVPWSMMWKPDQILSHTYLFHSLPGGIGEMPRDRRIFNL</sequence>
<keyword evidence="1" id="KW-0934">Plastid</keyword>
<protein>
    <submittedName>
        <fullName evidence="1">Uncharacterized protein</fullName>
    </submittedName>
</protein>
<dbReference type="AlphaFoldDB" id="Q8W7U7"/>
<dbReference type="RefSeq" id="NP_569674.1">
    <property type="nucleotide sequence ID" value="NC_003386.1"/>
</dbReference>
<dbReference type="EMBL" id="AP004638">
    <property type="protein sequence ID" value="BAB84262.1"/>
    <property type="molecule type" value="Genomic_DNA"/>
</dbReference>
<dbReference type="RefSeq" id="NP_569704.1">
    <property type="nucleotide sequence ID" value="NC_003386.1"/>
</dbReference>